<protein>
    <submittedName>
        <fullName evidence="2">HD domain-containing protein</fullName>
    </submittedName>
</protein>
<dbReference type="CDD" id="cd00077">
    <property type="entry name" value="HDc"/>
    <property type="match status" value="1"/>
</dbReference>
<evidence type="ECO:0000259" key="1">
    <source>
        <dbReference type="SMART" id="SM00471"/>
    </source>
</evidence>
<dbReference type="GO" id="GO:0008832">
    <property type="term" value="F:dGTPase activity"/>
    <property type="evidence" value="ECO:0007669"/>
    <property type="project" value="TreeGrafter"/>
</dbReference>
<evidence type="ECO:0000313" key="2">
    <source>
        <dbReference type="EMBL" id="MUN29196.1"/>
    </source>
</evidence>
<dbReference type="InterPro" id="IPR003607">
    <property type="entry name" value="HD/PDEase_dom"/>
</dbReference>
<evidence type="ECO:0000313" key="3">
    <source>
        <dbReference type="Proteomes" id="UP000470772"/>
    </source>
</evidence>
<dbReference type="SMART" id="SM00471">
    <property type="entry name" value="HDc"/>
    <property type="match status" value="1"/>
</dbReference>
<sequence length="407" mass="47360">MKLVRDPVHGYIELDERVLKLVSDPFFQRLRHVTQTGLAYMVYPGMTHKRFEHSLGTMYLAKEFSSFIKRNSEVDFLTTEMISLISIAGLLHDIGHMPFSHTFENVLATLRQVYGEEVIEQGKKTHVIMGEKIISEELSSVLEKEFSFVGVDPVKFIINVISGKYNTEEEKLASLLISSFIDSDRSDYLLRDSYFAGVDYGRFDIERLKRVMLYVDGNLAILKKATPIVEEFLLARMYMYENVYFHSVVGMYNAIATHGIAKLIRESIIEVPLRPKELLKLNEFNIMSELQKHGDEFYIGLMERKGFRRIKQDITKECINADEIRDEAMKESFETNGLIMYHDFFDVPYMEDLGEAIYIYDGKEIERFSSVSTMVRSMKELKKAIVAYHVKVKDRIDKLERMIKECK</sequence>
<organism evidence="2 3">
    <name type="scientific">Sulfuracidifex metallicus DSM 6482 = JCM 9184</name>
    <dbReference type="NCBI Taxonomy" id="523847"/>
    <lineage>
        <taxon>Archaea</taxon>
        <taxon>Thermoproteota</taxon>
        <taxon>Thermoprotei</taxon>
        <taxon>Sulfolobales</taxon>
        <taxon>Sulfolobaceae</taxon>
        <taxon>Sulfuracidifex</taxon>
    </lineage>
</organism>
<comment type="caution">
    <text evidence="2">The sequence shown here is derived from an EMBL/GenBank/DDBJ whole genome shotgun (WGS) entry which is preliminary data.</text>
</comment>
<accession>A0A6A9QJM5</accession>
<name>A0A6A9QJM5_SULME</name>
<dbReference type="Gene3D" id="1.10.3210.10">
    <property type="entry name" value="Hypothetical protein af1432"/>
    <property type="match status" value="1"/>
</dbReference>
<proteinExistence type="predicted"/>
<dbReference type="InterPro" id="IPR006674">
    <property type="entry name" value="HD_domain"/>
</dbReference>
<dbReference type="EMBL" id="WGGD01000005">
    <property type="protein sequence ID" value="MUN29196.1"/>
    <property type="molecule type" value="Genomic_DNA"/>
</dbReference>
<dbReference type="InterPro" id="IPR050135">
    <property type="entry name" value="dGTPase-like"/>
</dbReference>
<dbReference type="SUPFAM" id="SSF109604">
    <property type="entry name" value="HD-domain/PDEase-like"/>
    <property type="match status" value="1"/>
</dbReference>
<dbReference type="Pfam" id="PF01966">
    <property type="entry name" value="HD"/>
    <property type="match status" value="1"/>
</dbReference>
<keyword evidence="3" id="KW-1185">Reference proteome</keyword>
<dbReference type="RefSeq" id="WP_156016790.1">
    <property type="nucleotide sequence ID" value="NZ_WGGD01000005.1"/>
</dbReference>
<feature type="domain" description="HD/PDEase" evidence="1">
    <location>
        <begin position="46"/>
        <end position="198"/>
    </location>
</feature>
<dbReference type="InterPro" id="IPR045509">
    <property type="entry name" value="HD_assoc_2"/>
</dbReference>
<dbReference type="AlphaFoldDB" id="A0A6A9QJM5"/>
<reference evidence="2 3" key="1">
    <citation type="submission" date="2019-10" db="EMBL/GenBank/DDBJ databases">
        <title>Sequencing and Assembly of Multiple Reported Metal-Biooxidizing Members of the Extremely Thermoacidophilic Archaeal Family Sulfolobaceae.</title>
        <authorList>
            <person name="Counts J.A."/>
            <person name="Kelly R.M."/>
        </authorList>
    </citation>
    <scope>NUCLEOTIDE SEQUENCE [LARGE SCALE GENOMIC DNA]</scope>
    <source>
        <strain evidence="2 3">DSM 6482</strain>
    </source>
</reference>
<dbReference type="PANTHER" id="PTHR11373:SF4">
    <property type="entry name" value="DEOXYNUCLEOSIDE TRIPHOSPHATE TRIPHOSPHOHYDROLASE SAMHD1"/>
    <property type="match status" value="1"/>
</dbReference>
<gene>
    <name evidence="2" type="ORF">GC250_07070</name>
</gene>
<dbReference type="GO" id="GO:0006203">
    <property type="term" value="P:dGTP catabolic process"/>
    <property type="evidence" value="ECO:0007669"/>
    <property type="project" value="TreeGrafter"/>
</dbReference>
<dbReference type="Pfam" id="PF19276">
    <property type="entry name" value="HD_assoc_2"/>
    <property type="match status" value="1"/>
</dbReference>
<dbReference type="PANTHER" id="PTHR11373">
    <property type="entry name" value="DEOXYNUCLEOSIDE TRIPHOSPHATE TRIPHOSPHOHYDROLASE"/>
    <property type="match status" value="1"/>
</dbReference>
<dbReference type="Proteomes" id="UP000470772">
    <property type="component" value="Unassembled WGS sequence"/>
</dbReference>